<comment type="caution">
    <text evidence="1">The sequence shown here is derived from an EMBL/GenBank/DDBJ whole genome shotgun (WGS) entry which is preliminary data.</text>
</comment>
<sequence length="168" mass="18931">MGVTIVRPLVTAGVAVGKRSSVYTWLGVVLSRWGGGPSAQASSKVLPKHHTFRTEKNNRSRVSWESNYHAWLKGSFVEHAVRLISSSGLYTIYPLISTDTRQLVTLCGALVYEFQRIYPIHLKYLSGLCFLNIFRSLDGLQTSHKGLCLIKVWCEPVQTYVILKHTEH</sequence>
<name>A0AAE1AGR5_9GAST</name>
<evidence type="ECO:0000313" key="1">
    <source>
        <dbReference type="EMBL" id="KAK3786951.1"/>
    </source>
</evidence>
<protein>
    <submittedName>
        <fullName evidence="1">Uncharacterized protein</fullName>
    </submittedName>
</protein>
<dbReference type="Proteomes" id="UP001283361">
    <property type="component" value="Unassembled WGS sequence"/>
</dbReference>
<dbReference type="EMBL" id="JAWDGP010001927">
    <property type="protein sequence ID" value="KAK3786951.1"/>
    <property type="molecule type" value="Genomic_DNA"/>
</dbReference>
<proteinExistence type="predicted"/>
<accession>A0AAE1AGR5</accession>
<organism evidence="1 2">
    <name type="scientific">Elysia crispata</name>
    <name type="common">lettuce slug</name>
    <dbReference type="NCBI Taxonomy" id="231223"/>
    <lineage>
        <taxon>Eukaryota</taxon>
        <taxon>Metazoa</taxon>
        <taxon>Spiralia</taxon>
        <taxon>Lophotrochozoa</taxon>
        <taxon>Mollusca</taxon>
        <taxon>Gastropoda</taxon>
        <taxon>Heterobranchia</taxon>
        <taxon>Euthyneura</taxon>
        <taxon>Panpulmonata</taxon>
        <taxon>Sacoglossa</taxon>
        <taxon>Placobranchoidea</taxon>
        <taxon>Plakobranchidae</taxon>
        <taxon>Elysia</taxon>
    </lineage>
</organism>
<dbReference type="AlphaFoldDB" id="A0AAE1AGR5"/>
<reference evidence="1" key="1">
    <citation type="journal article" date="2023" name="G3 (Bethesda)">
        <title>A reference genome for the long-term kleptoplast-retaining sea slug Elysia crispata morphotype clarki.</title>
        <authorList>
            <person name="Eastman K.E."/>
            <person name="Pendleton A.L."/>
            <person name="Shaikh M.A."/>
            <person name="Suttiyut T."/>
            <person name="Ogas R."/>
            <person name="Tomko P."/>
            <person name="Gavelis G."/>
            <person name="Widhalm J.R."/>
            <person name="Wisecaver J.H."/>
        </authorList>
    </citation>
    <scope>NUCLEOTIDE SEQUENCE</scope>
    <source>
        <strain evidence="1">ECLA1</strain>
    </source>
</reference>
<keyword evidence="2" id="KW-1185">Reference proteome</keyword>
<gene>
    <name evidence="1" type="ORF">RRG08_037416</name>
</gene>
<evidence type="ECO:0000313" key="2">
    <source>
        <dbReference type="Proteomes" id="UP001283361"/>
    </source>
</evidence>